<organism evidence="3 4">
    <name type="scientific">Ornithinimicrobium humiphilum</name>
    <dbReference type="NCBI Taxonomy" id="125288"/>
    <lineage>
        <taxon>Bacteria</taxon>
        <taxon>Bacillati</taxon>
        <taxon>Actinomycetota</taxon>
        <taxon>Actinomycetes</taxon>
        <taxon>Micrococcales</taxon>
        <taxon>Ornithinimicrobiaceae</taxon>
        <taxon>Ornithinimicrobium</taxon>
    </lineage>
</organism>
<dbReference type="AlphaFoldDB" id="A0A543K7H3"/>
<dbReference type="SUPFAM" id="SSF55811">
    <property type="entry name" value="Nudix"/>
    <property type="match status" value="1"/>
</dbReference>
<evidence type="ECO:0000313" key="3">
    <source>
        <dbReference type="EMBL" id="TQM91039.1"/>
    </source>
</evidence>
<dbReference type="Proteomes" id="UP000315133">
    <property type="component" value="Unassembled WGS sequence"/>
</dbReference>
<accession>A0A543K7H3</accession>
<dbReference type="PROSITE" id="PS51462">
    <property type="entry name" value="NUDIX"/>
    <property type="match status" value="1"/>
</dbReference>
<dbReference type="CDD" id="cd07040">
    <property type="entry name" value="HP"/>
    <property type="match status" value="1"/>
</dbReference>
<evidence type="ECO:0000313" key="4">
    <source>
        <dbReference type="Proteomes" id="UP000315133"/>
    </source>
</evidence>
<evidence type="ECO:0000259" key="2">
    <source>
        <dbReference type="PROSITE" id="PS51462"/>
    </source>
</evidence>
<keyword evidence="1" id="KW-0378">Hydrolase</keyword>
<dbReference type="PANTHER" id="PTHR21340:SF0">
    <property type="entry name" value="BIS(5'-NUCLEOSYL)-TETRAPHOSPHATASE [ASYMMETRICAL]"/>
    <property type="match status" value="1"/>
</dbReference>
<dbReference type="InterPro" id="IPR000086">
    <property type="entry name" value="NUDIX_hydrolase_dom"/>
</dbReference>
<dbReference type="Pfam" id="PF00300">
    <property type="entry name" value="His_Phos_1"/>
    <property type="match status" value="1"/>
</dbReference>
<dbReference type="SMART" id="SM00855">
    <property type="entry name" value="PGAM"/>
    <property type="match status" value="1"/>
</dbReference>
<reference evidence="3 4" key="1">
    <citation type="submission" date="2019-06" db="EMBL/GenBank/DDBJ databases">
        <title>Sequencing the genomes of 1000 actinobacteria strains.</title>
        <authorList>
            <person name="Klenk H.-P."/>
        </authorList>
    </citation>
    <scope>NUCLEOTIDE SEQUENCE [LARGE SCALE GENOMIC DNA]</scope>
    <source>
        <strain evidence="3 4">DSM 12362</strain>
    </source>
</reference>
<dbReference type="InterPro" id="IPR013078">
    <property type="entry name" value="His_Pase_superF_clade-1"/>
</dbReference>
<comment type="caution">
    <text evidence="3">The sequence shown here is derived from an EMBL/GenBank/DDBJ whole genome shotgun (WGS) entry which is preliminary data.</text>
</comment>
<feature type="domain" description="Nudix hydrolase" evidence="2">
    <location>
        <begin position="6"/>
        <end position="132"/>
    </location>
</feature>
<gene>
    <name evidence="3" type="ORF">FB476_2757</name>
</gene>
<protein>
    <submittedName>
        <fullName evidence="3">8-oxo-dGTP diphosphatase</fullName>
    </submittedName>
</protein>
<sequence length="315" mass="34452">MSSPPHVVRAAGVLPYRQVDGVLQVALVHRPKYDDWSWPKGKLDAGEDWAAAAARETLEETGLRVRLGMPLPESCYPLSGGQTKQVRYWAGEVVGGNGKLEHEVDDVAWLSPTPAGRRLSHRRDQEQLEALVGLHDAGLLATWPLLVVRHAHAIPRGSWGRPDPLRPLTDVGRRRARRMQGLLDAYAPTRVLTSPSVRCVDTVAPWATSRGVRLVAKRGLSEEGHAEAPEKVLRHLDRICRSAQPTALCTHGPVLGPLLEGLAERAAPDLSRGSKRLLARLVDVKLDKGEVLACTMHGVGADARVVAVERHRPPR</sequence>
<dbReference type="SUPFAM" id="SSF53254">
    <property type="entry name" value="Phosphoglycerate mutase-like"/>
    <property type="match status" value="1"/>
</dbReference>
<dbReference type="Gene3D" id="3.90.79.10">
    <property type="entry name" value="Nucleoside Triphosphate Pyrophosphohydrolase"/>
    <property type="match status" value="1"/>
</dbReference>
<dbReference type="RefSeq" id="WP_238329795.1">
    <property type="nucleotide sequence ID" value="NZ_BAAAIL010000001.1"/>
</dbReference>
<dbReference type="Pfam" id="PF00293">
    <property type="entry name" value="NUDIX"/>
    <property type="match status" value="1"/>
</dbReference>
<dbReference type="InterPro" id="IPR051325">
    <property type="entry name" value="Nudix_hydrolase_domain"/>
</dbReference>
<dbReference type="PROSITE" id="PS00893">
    <property type="entry name" value="NUDIX_BOX"/>
    <property type="match status" value="1"/>
</dbReference>
<dbReference type="EMBL" id="VFPU01000002">
    <property type="protein sequence ID" value="TQM91039.1"/>
    <property type="molecule type" value="Genomic_DNA"/>
</dbReference>
<dbReference type="GO" id="GO:0006167">
    <property type="term" value="P:AMP biosynthetic process"/>
    <property type="evidence" value="ECO:0007669"/>
    <property type="project" value="TreeGrafter"/>
</dbReference>
<name>A0A543K7H3_9MICO</name>
<dbReference type="GO" id="GO:0004081">
    <property type="term" value="F:bis(5'-nucleosyl)-tetraphosphatase (asymmetrical) activity"/>
    <property type="evidence" value="ECO:0007669"/>
    <property type="project" value="TreeGrafter"/>
</dbReference>
<dbReference type="CDD" id="cd03673">
    <property type="entry name" value="NUDIX_Ap6A_hydrolase"/>
    <property type="match status" value="1"/>
</dbReference>
<evidence type="ECO:0000256" key="1">
    <source>
        <dbReference type="ARBA" id="ARBA00022801"/>
    </source>
</evidence>
<dbReference type="GO" id="GO:0006754">
    <property type="term" value="P:ATP biosynthetic process"/>
    <property type="evidence" value="ECO:0007669"/>
    <property type="project" value="TreeGrafter"/>
</dbReference>
<dbReference type="Gene3D" id="3.40.50.1240">
    <property type="entry name" value="Phosphoglycerate mutase-like"/>
    <property type="match status" value="1"/>
</dbReference>
<dbReference type="InterPro" id="IPR015797">
    <property type="entry name" value="NUDIX_hydrolase-like_dom_sf"/>
</dbReference>
<dbReference type="PANTHER" id="PTHR21340">
    <property type="entry name" value="DIADENOSINE 5,5-P1,P4-TETRAPHOSPHATE PYROPHOSPHOHYDROLASE MUTT"/>
    <property type="match status" value="1"/>
</dbReference>
<dbReference type="InterPro" id="IPR029033">
    <property type="entry name" value="His_PPase_superfam"/>
</dbReference>
<proteinExistence type="predicted"/>
<dbReference type="InterPro" id="IPR020084">
    <property type="entry name" value="NUDIX_hydrolase_CS"/>
</dbReference>
<keyword evidence="4" id="KW-1185">Reference proteome</keyword>